<dbReference type="AlphaFoldDB" id="A0A8A0RPT6"/>
<dbReference type="InterPro" id="IPR003481">
    <property type="entry name" value="FliD_N"/>
</dbReference>
<proteinExistence type="inferred from homology"/>
<keyword evidence="3" id="KW-0175">Coiled coil</keyword>
<dbReference type="GO" id="GO:0007155">
    <property type="term" value="P:cell adhesion"/>
    <property type="evidence" value="ECO:0007669"/>
    <property type="project" value="InterPro"/>
</dbReference>
<comment type="subunit">
    <text evidence="2 5">Homopentamer.</text>
</comment>
<dbReference type="PANTHER" id="PTHR30288">
    <property type="entry name" value="FLAGELLAR CAP/ASSEMBLY PROTEIN FLID"/>
    <property type="match status" value="1"/>
</dbReference>
<dbReference type="KEGG" id="kme:H0A61_02812"/>
<reference evidence="8" key="1">
    <citation type="submission" date="2020-07" db="EMBL/GenBank/DDBJ databases">
        <title>Koleobacter methoxysyntrophicus gen. nov., sp. nov., a novel anaerobic bacterium isolated from deep subsurface oil field and proposal of Koleobacterales ord. nov. in the phylum Firmicutes.</title>
        <authorList>
            <person name="Sakamoto S."/>
            <person name="Tamaki H."/>
        </authorList>
    </citation>
    <scope>NUCLEOTIDE SEQUENCE</scope>
    <source>
        <strain evidence="8">NRmbB1</strain>
    </source>
</reference>
<dbReference type="InterPro" id="IPR040026">
    <property type="entry name" value="FliD"/>
</dbReference>
<comment type="function">
    <text evidence="5">Required for morphogenesis and for the elongation of the flagellar filament by facilitating polymerization of the flagellin monomers at the tip of growing filament. Forms a capping structure, which prevents flagellin subunits (transported through the central channel of the flagellum) from leaking out without polymerization at the distal end.</text>
</comment>
<keyword evidence="8" id="KW-0969">Cilium</keyword>
<evidence type="ECO:0000313" key="8">
    <source>
        <dbReference type="EMBL" id="QSQ10405.1"/>
    </source>
</evidence>
<comment type="subcellular location">
    <subcellularLocation>
        <location evidence="5">Secreted</location>
    </subcellularLocation>
    <subcellularLocation>
        <location evidence="5">Bacterial flagellum</location>
    </subcellularLocation>
</comment>
<dbReference type="InterPro" id="IPR010809">
    <property type="entry name" value="FliD_C"/>
</dbReference>
<dbReference type="GO" id="GO:0071973">
    <property type="term" value="P:bacterial-type flagellum-dependent cell motility"/>
    <property type="evidence" value="ECO:0007669"/>
    <property type="project" value="TreeGrafter"/>
</dbReference>
<gene>
    <name evidence="8" type="primary">fliD</name>
    <name evidence="8" type="ORF">H0A61_02812</name>
</gene>
<evidence type="ECO:0000256" key="1">
    <source>
        <dbReference type="ARBA" id="ARBA00009764"/>
    </source>
</evidence>
<evidence type="ECO:0000259" key="6">
    <source>
        <dbReference type="Pfam" id="PF02465"/>
    </source>
</evidence>
<protein>
    <recommendedName>
        <fullName evidence="5">Flagellar hook-associated protein 2</fullName>
        <shortName evidence="5">HAP2</shortName>
    </recommendedName>
    <alternativeName>
        <fullName evidence="5">Flagellar cap protein</fullName>
    </alternativeName>
</protein>
<evidence type="ECO:0000256" key="2">
    <source>
        <dbReference type="ARBA" id="ARBA00011255"/>
    </source>
</evidence>
<evidence type="ECO:0000256" key="5">
    <source>
        <dbReference type="RuleBase" id="RU362066"/>
    </source>
</evidence>
<accession>A0A8A0RPT6</accession>
<evidence type="ECO:0000256" key="3">
    <source>
        <dbReference type="ARBA" id="ARBA00023054"/>
    </source>
</evidence>
<evidence type="ECO:0000259" key="7">
    <source>
        <dbReference type="Pfam" id="PF07195"/>
    </source>
</evidence>
<dbReference type="GO" id="GO:0005576">
    <property type="term" value="C:extracellular region"/>
    <property type="evidence" value="ECO:0007669"/>
    <property type="project" value="UniProtKB-SubCell"/>
</dbReference>
<feature type="domain" description="Flagellar hook-associated protein 2 C-terminal" evidence="7">
    <location>
        <begin position="212"/>
        <end position="445"/>
    </location>
</feature>
<dbReference type="PANTHER" id="PTHR30288:SF0">
    <property type="entry name" value="FLAGELLAR HOOK-ASSOCIATED PROTEIN 2"/>
    <property type="match status" value="1"/>
</dbReference>
<comment type="similarity">
    <text evidence="1 5">Belongs to the FliD family.</text>
</comment>
<dbReference type="EMBL" id="CP059066">
    <property type="protein sequence ID" value="QSQ10405.1"/>
    <property type="molecule type" value="Genomic_DNA"/>
</dbReference>
<dbReference type="Pfam" id="PF07195">
    <property type="entry name" value="FliD_C"/>
    <property type="match status" value="1"/>
</dbReference>
<keyword evidence="8" id="KW-0966">Cell projection</keyword>
<dbReference type="RefSeq" id="WP_206707715.1">
    <property type="nucleotide sequence ID" value="NZ_CP059066.1"/>
</dbReference>
<keyword evidence="5" id="KW-0964">Secreted</keyword>
<dbReference type="Pfam" id="PF02465">
    <property type="entry name" value="FliD_N"/>
    <property type="match status" value="1"/>
</dbReference>
<dbReference type="Proteomes" id="UP000662904">
    <property type="component" value="Chromosome"/>
</dbReference>
<dbReference type="GO" id="GO:0009424">
    <property type="term" value="C:bacterial-type flagellum hook"/>
    <property type="evidence" value="ECO:0007669"/>
    <property type="project" value="UniProtKB-UniRule"/>
</dbReference>
<keyword evidence="8" id="KW-0282">Flagellum</keyword>
<organism evidence="8 9">
    <name type="scientific">Koleobacter methoxysyntrophicus</name>
    <dbReference type="NCBI Taxonomy" id="2751313"/>
    <lineage>
        <taxon>Bacteria</taxon>
        <taxon>Bacillati</taxon>
        <taxon>Bacillota</taxon>
        <taxon>Clostridia</taxon>
        <taxon>Koleobacterales</taxon>
        <taxon>Koleobacteraceae</taxon>
        <taxon>Koleobacter</taxon>
    </lineage>
</organism>
<feature type="domain" description="Flagellar hook-associated protein 2 N-terminal" evidence="6">
    <location>
        <begin position="9"/>
        <end position="105"/>
    </location>
</feature>
<keyword evidence="4 5" id="KW-0975">Bacterial flagellum</keyword>
<dbReference type="GO" id="GO:0009421">
    <property type="term" value="C:bacterial-type flagellum filament cap"/>
    <property type="evidence" value="ECO:0007669"/>
    <property type="project" value="InterPro"/>
</dbReference>
<keyword evidence="9" id="KW-1185">Reference proteome</keyword>
<sequence length="460" mass="50546">MYRLSGLVTGLDTETLISQLVAIERQPITILENRQKTYEFRKELWNEINTSLLALKTKNDELRSLHSLTGKTAVSSNEEILTATAETNAVNAIYEITVNTLAQAHKVASKKESEIGVVSAGTFRISDGTITVDISVGDNATLADIRDSINSAKDGEGNDLDVTASIIDNTLVIKRDETGSTEMTFSDISGNVLETIGVIDGTGVIQNELQAAKDALFYVDGLEIIRSSNTGIDDVISGVTLNLTATGTATLEVNNDVDAAYKKIQDFVNQYNSTLDLINTRLSEKPVEDPETDSEKKIGLLRGDYSLAAIKDKLRRIISSTVSGQEEYDSLAEIGITTTNEDFGKSGKLVVDESKLKEALKNNALDVENLFVRTDVGISEQINDHLYYLTSSTTGMIASKTESFDNIIKDFDEQIESAERRLDQFEANLWRKFTEMERAISAMQNQGTWLSAQIANMFMV</sequence>
<name>A0A8A0RPT6_9FIRM</name>
<evidence type="ECO:0000256" key="4">
    <source>
        <dbReference type="ARBA" id="ARBA00023143"/>
    </source>
</evidence>
<evidence type="ECO:0000313" key="9">
    <source>
        <dbReference type="Proteomes" id="UP000662904"/>
    </source>
</evidence>